<dbReference type="AlphaFoldDB" id="A0AA42RDZ1"/>
<protein>
    <submittedName>
        <fullName evidence="1">AlpA family phage regulatory protein</fullName>
    </submittedName>
</protein>
<dbReference type="InterPro" id="IPR009061">
    <property type="entry name" value="DNA-bd_dom_put_sf"/>
</dbReference>
<dbReference type="Gene3D" id="1.10.238.160">
    <property type="match status" value="1"/>
</dbReference>
<organism evidence="1 2">
    <name type="scientific">Aeromonas caviae</name>
    <name type="common">Aeromonas punctata</name>
    <dbReference type="NCBI Taxonomy" id="648"/>
    <lineage>
        <taxon>Bacteria</taxon>
        <taxon>Pseudomonadati</taxon>
        <taxon>Pseudomonadota</taxon>
        <taxon>Gammaproteobacteria</taxon>
        <taxon>Aeromonadales</taxon>
        <taxon>Aeromonadaceae</taxon>
        <taxon>Aeromonas</taxon>
    </lineage>
</organism>
<dbReference type="InterPro" id="IPR010260">
    <property type="entry name" value="AlpA"/>
</dbReference>
<proteinExistence type="predicted"/>
<comment type="caution">
    <text evidence="1">The sequence shown here is derived from an EMBL/GenBank/DDBJ whole genome shotgun (WGS) entry which is preliminary data.</text>
</comment>
<sequence>MPINEAQATNQHVLPIGGYIRAKALAPLLGISVVTLWRWSAAGKIPKPVKLGERVTAWWAEDVRNWMNTRNNEQAA</sequence>
<evidence type="ECO:0000313" key="2">
    <source>
        <dbReference type="Proteomes" id="UP001161704"/>
    </source>
</evidence>
<reference evidence="1" key="1">
    <citation type="submission" date="2022-09" db="EMBL/GenBank/DDBJ databases">
        <title>Intensive care unit water sources are persistently colonized with multi-drug resistant bacteria and are the site of extensive horizontal gene transfer of antibiotic resistance genes.</title>
        <authorList>
            <person name="Diorio-Toth L."/>
        </authorList>
    </citation>
    <scope>NUCLEOTIDE SEQUENCE</scope>
    <source>
        <strain evidence="1">GD03710</strain>
    </source>
</reference>
<dbReference type="Proteomes" id="UP001161704">
    <property type="component" value="Unassembled WGS sequence"/>
</dbReference>
<dbReference type="Pfam" id="PF05930">
    <property type="entry name" value="Phage_AlpA"/>
    <property type="match status" value="1"/>
</dbReference>
<dbReference type="SUPFAM" id="SSF46955">
    <property type="entry name" value="Putative DNA-binding domain"/>
    <property type="match status" value="1"/>
</dbReference>
<dbReference type="RefSeq" id="WP_073351772.1">
    <property type="nucleotide sequence ID" value="NZ_JAEHJB010000057.1"/>
</dbReference>
<dbReference type="EMBL" id="JAOCIZ010000087">
    <property type="protein sequence ID" value="MDH1506912.1"/>
    <property type="molecule type" value="Genomic_DNA"/>
</dbReference>
<name>A0AA42RDZ1_AERCA</name>
<evidence type="ECO:0000313" key="1">
    <source>
        <dbReference type="EMBL" id="MDH1506912.1"/>
    </source>
</evidence>
<gene>
    <name evidence="1" type="ORF">N5I20_17825</name>
</gene>
<accession>A0AA42RDZ1</accession>